<reference evidence="3 4" key="1">
    <citation type="submission" date="2019-03" db="EMBL/GenBank/DDBJ databases">
        <title>Genomic Encyclopedia of Type Strains, Phase III (KMG-III): the genomes of soil and plant-associated and newly described type strains.</title>
        <authorList>
            <person name="Whitman W."/>
        </authorList>
    </citation>
    <scope>NUCLEOTIDE SEQUENCE [LARGE SCALE GENOMIC DNA]</scope>
    <source>
        <strain evidence="3 4">CECT 8301</strain>
    </source>
</reference>
<dbReference type="RefSeq" id="WP_235833531.1">
    <property type="nucleotide sequence ID" value="NZ_CANLRM010000002.1"/>
</dbReference>
<dbReference type="Pfam" id="PF18911">
    <property type="entry name" value="PKD_4"/>
    <property type="match status" value="1"/>
</dbReference>
<dbReference type="Gene3D" id="2.60.120.260">
    <property type="entry name" value="Galactose-binding domain-like"/>
    <property type="match status" value="1"/>
</dbReference>
<dbReference type="PROSITE" id="PS51257">
    <property type="entry name" value="PROKAR_LIPOPROTEIN"/>
    <property type="match status" value="1"/>
</dbReference>
<dbReference type="EMBL" id="SORL01000008">
    <property type="protein sequence ID" value="TDY62764.1"/>
    <property type="molecule type" value="Genomic_DNA"/>
</dbReference>
<accession>A0A4R8MBR4</accession>
<dbReference type="SUPFAM" id="SSF49299">
    <property type="entry name" value="PKD domain"/>
    <property type="match status" value="1"/>
</dbReference>
<evidence type="ECO:0000256" key="1">
    <source>
        <dbReference type="SAM" id="MobiDB-lite"/>
    </source>
</evidence>
<keyword evidence="4" id="KW-1185">Reference proteome</keyword>
<dbReference type="InterPro" id="IPR000601">
    <property type="entry name" value="PKD_dom"/>
</dbReference>
<dbReference type="Proteomes" id="UP000294824">
    <property type="component" value="Unassembled WGS sequence"/>
</dbReference>
<dbReference type="InterPro" id="IPR013783">
    <property type="entry name" value="Ig-like_fold"/>
</dbReference>
<dbReference type="InterPro" id="IPR035986">
    <property type="entry name" value="PKD_dom_sf"/>
</dbReference>
<dbReference type="PROSITE" id="PS50093">
    <property type="entry name" value="PKD"/>
    <property type="match status" value="1"/>
</dbReference>
<evidence type="ECO:0000259" key="2">
    <source>
        <dbReference type="PROSITE" id="PS50093"/>
    </source>
</evidence>
<feature type="region of interest" description="Disordered" evidence="1">
    <location>
        <begin position="170"/>
        <end position="203"/>
    </location>
</feature>
<dbReference type="SMART" id="SM00089">
    <property type="entry name" value="PKD"/>
    <property type="match status" value="1"/>
</dbReference>
<sequence>MKTIINLKKQVFGRSISALILMVCVSFTSCDPSISALEFDLPEANSKEDETPPSASFSATVSSDFLTYDFSNTSSSATTYVWDYGDGNSSTDVDGLNTFPDEGTYTVTLTATDKLGKSSTFSLDVEVVEPETPPAINPEIVNGDFESGTSGWKPSGCTDCSTNAFNASSDGSPLNYDGSDSGSSKTPGAKYTGSTSAGPSLSSSTRYGYQAIVVTPNTNYILEYEYAIKTDKDDIEGGDRAVISIVDGWYDDAADAASSTPLVTLEGSKANGKGNFEVVKQVFSSNASGEIAILMYGITNDELYIDNVKVYPAE</sequence>
<feature type="compositionally biased region" description="Polar residues" evidence="1">
    <location>
        <begin position="170"/>
        <end position="186"/>
    </location>
</feature>
<dbReference type="Gene3D" id="2.60.40.10">
    <property type="entry name" value="Immunoglobulins"/>
    <property type="match status" value="1"/>
</dbReference>
<name>A0A4R8MBR4_9FLAO</name>
<feature type="domain" description="PKD" evidence="2">
    <location>
        <begin position="49"/>
        <end position="127"/>
    </location>
</feature>
<dbReference type="CDD" id="cd00146">
    <property type="entry name" value="PKD"/>
    <property type="match status" value="1"/>
</dbReference>
<dbReference type="AlphaFoldDB" id="A0A4R8MBR4"/>
<dbReference type="InterPro" id="IPR022409">
    <property type="entry name" value="PKD/Chitinase_dom"/>
</dbReference>
<organism evidence="3 4">
    <name type="scientific">Algibacter lectus</name>
    <dbReference type="NCBI Taxonomy" id="221126"/>
    <lineage>
        <taxon>Bacteria</taxon>
        <taxon>Pseudomonadati</taxon>
        <taxon>Bacteroidota</taxon>
        <taxon>Flavobacteriia</taxon>
        <taxon>Flavobacteriales</taxon>
        <taxon>Flavobacteriaceae</taxon>
        <taxon>Algibacter</taxon>
    </lineage>
</organism>
<comment type="caution">
    <text evidence="3">The sequence shown here is derived from an EMBL/GenBank/DDBJ whole genome shotgun (WGS) entry which is preliminary data.</text>
</comment>
<evidence type="ECO:0000313" key="4">
    <source>
        <dbReference type="Proteomes" id="UP000294824"/>
    </source>
</evidence>
<gene>
    <name evidence="3" type="ORF">DFQ06_2614</name>
</gene>
<protein>
    <submittedName>
        <fullName evidence="3">PKD domain-containing protein</fullName>
    </submittedName>
</protein>
<proteinExistence type="predicted"/>
<feature type="compositionally biased region" description="Low complexity" evidence="1">
    <location>
        <begin position="192"/>
        <end position="203"/>
    </location>
</feature>
<evidence type="ECO:0000313" key="3">
    <source>
        <dbReference type="EMBL" id="TDY62764.1"/>
    </source>
</evidence>